<evidence type="ECO:0000313" key="3">
    <source>
        <dbReference type="EMBL" id="KFJ01367.1"/>
    </source>
</evidence>
<evidence type="ECO:0000256" key="2">
    <source>
        <dbReference type="SAM" id="Phobius"/>
    </source>
</evidence>
<feature type="transmembrane region" description="Helical" evidence="2">
    <location>
        <begin position="6"/>
        <end position="30"/>
    </location>
</feature>
<protein>
    <submittedName>
        <fullName evidence="3">Uncharacterized protein</fullName>
    </submittedName>
</protein>
<gene>
    <name evidence="3" type="ORF">BISU_1928</name>
</gene>
<dbReference type="AlphaFoldDB" id="A0A087E0R6"/>
<feature type="transmembrane region" description="Helical" evidence="2">
    <location>
        <begin position="42"/>
        <end position="59"/>
    </location>
</feature>
<dbReference type="EMBL" id="JGZR01000010">
    <property type="protein sequence ID" value="KFJ01367.1"/>
    <property type="molecule type" value="Genomic_DNA"/>
</dbReference>
<evidence type="ECO:0000313" key="4">
    <source>
        <dbReference type="Proteomes" id="UP000029055"/>
    </source>
</evidence>
<feature type="region of interest" description="Disordered" evidence="1">
    <location>
        <begin position="134"/>
        <end position="167"/>
    </location>
</feature>
<keyword evidence="2" id="KW-1133">Transmembrane helix</keyword>
<name>A0A087E0R6_9BIFI</name>
<proteinExistence type="predicted"/>
<dbReference type="STRING" id="77635.BISU_1928"/>
<keyword evidence="2" id="KW-0472">Membrane</keyword>
<accession>A0A087E0R6</accession>
<sequence length="167" mass="18711">MPILLIFGFIWLIGTVLLLALSLLIGFITAPLRTLALVIEKLCGVVAVVFIIVGVIMYFEHPGTFFKEHDTRMFLLAVIGLAVLAAFCNWFRTRPTRADRRAAQHAEEVRQRQAEQRVYDQLAYEQRLREAMLAQQAPRQGHAATGSDPRLGGQQPTIIDTTAADEH</sequence>
<keyword evidence="2" id="KW-0812">Transmembrane</keyword>
<dbReference type="Proteomes" id="UP000029055">
    <property type="component" value="Unassembled WGS sequence"/>
</dbReference>
<comment type="caution">
    <text evidence="3">The sequence shown here is derived from an EMBL/GenBank/DDBJ whole genome shotgun (WGS) entry which is preliminary data.</text>
</comment>
<keyword evidence="4" id="KW-1185">Reference proteome</keyword>
<feature type="transmembrane region" description="Helical" evidence="2">
    <location>
        <begin position="71"/>
        <end position="91"/>
    </location>
</feature>
<evidence type="ECO:0000256" key="1">
    <source>
        <dbReference type="SAM" id="MobiDB-lite"/>
    </source>
</evidence>
<dbReference type="RefSeq" id="WP_024464615.1">
    <property type="nucleotide sequence ID" value="NZ_CP062939.1"/>
</dbReference>
<reference evidence="3 4" key="1">
    <citation type="submission" date="2014-03" db="EMBL/GenBank/DDBJ databases">
        <title>Genomics of Bifidobacteria.</title>
        <authorList>
            <person name="Ventura M."/>
            <person name="Milani C."/>
            <person name="Lugli G.A."/>
        </authorList>
    </citation>
    <scope>NUCLEOTIDE SEQUENCE [LARGE SCALE GENOMIC DNA]</scope>
    <source>
        <strain evidence="3 4">LMG 11597</strain>
    </source>
</reference>
<organism evidence="3 4">
    <name type="scientific">Bifidobacterium subtile</name>
    <dbReference type="NCBI Taxonomy" id="77635"/>
    <lineage>
        <taxon>Bacteria</taxon>
        <taxon>Bacillati</taxon>
        <taxon>Actinomycetota</taxon>
        <taxon>Actinomycetes</taxon>
        <taxon>Bifidobacteriales</taxon>
        <taxon>Bifidobacteriaceae</taxon>
        <taxon>Bifidobacterium</taxon>
    </lineage>
</organism>